<feature type="active site" evidence="14">
    <location>
        <position position="2"/>
    </location>
</feature>
<evidence type="ECO:0000256" key="9">
    <source>
        <dbReference type="ARBA" id="ARBA00023053"/>
    </source>
</evidence>
<dbReference type="PANTHER" id="PTHR32194:SF0">
    <property type="entry name" value="ATP-DEPENDENT PROTEASE SUBUNIT HSLV"/>
    <property type="match status" value="1"/>
</dbReference>
<feature type="binding site" evidence="14">
    <location>
        <position position="160"/>
    </location>
    <ligand>
        <name>Na(+)</name>
        <dbReference type="ChEBI" id="CHEBI:29101"/>
    </ligand>
</feature>
<feature type="binding site" evidence="14">
    <location>
        <position position="157"/>
    </location>
    <ligand>
        <name>Na(+)</name>
        <dbReference type="ChEBI" id="CHEBI:29101"/>
    </ligand>
</feature>
<dbReference type="GO" id="GO:0004298">
    <property type="term" value="F:threonine-type endopeptidase activity"/>
    <property type="evidence" value="ECO:0007669"/>
    <property type="project" value="UniProtKB-KW"/>
</dbReference>
<dbReference type="SUPFAM" id="SSF56235">
    <property type="entry name" value="N-terminal nucleophile aminohydrolases (Ntn hydrolases)"/>
    <property type="match status" value="1"/>
</dbReference>
<dbReference type="OrthoDB" id="9804884at2"/>
<evidence type="ECO:0000256" key="6">
    <source>
        <dbReference type="ARBA" id="ARBA00022698"/>
    </source>
</evidence>
<keyword evidence="7 14" id="KW-0479">Metal-binding</keyword>
<evidence type="ECO:0000256" key="13">
    <source>
        <dbReference type="ARBA" id="ARBA00074399"/>
    </source>
</evidence>
<comment type="activity regulation">
    <text evidence="14">Allosterically activated by HslU binding.</text>
</comment>
<dbReference type="InterPro" id="IPR023333">
    <property type="entry name" value="Proteasome_suB-type"/>
</dbReference>
<name>G4QMR5_GLANF</name>
<dbReference type="CDD" id="cd01913">
    <property type="entry name" value="protease_HslV"/>
    <property type="match status" value="1"/>
</dbReference>
<keyword evidence="5 14" id="KW-0645">Protease</keyword>
<dbReference type="PIRSF" id="PIRSF039093">
    <property type="entry name" value="HslV"/>
    <property type="match status" value="1"/>
</dbReference>
<dbReference type="PANTHER" id="PTHR32194">
    <property type="entry name" value="METALLOPROTEASE TLDD"/>
    <property type="match status" value="1"/>
</dbReference>
<evidence type="ECO:0000256" key="2">
    <source>
        <dbReference type="ARBA" id="ARBA00006053"/>
    </source>
</evidence>
<evidence type="ECO:0000313" key="15">
    <source>
        <dbReference type="EMBL" id="AEP30998.1"/>
    </source>
</evidence>
<sequence>MTTIVSVRRGNQVVIAGDGQVSLGNTVMKGNAKKVRRLYNNKVLAGFAGGTADAFTLFERFESKLEMHQGHLTKAAVELAKDWRTDRMLRKLEALLAVADHSASLIITGNGDVIQPEQDLIAIGSGGPFAQAAATALFANTDLSAKEIAEKSLTIAGDICVFTNQNQTIEILEY</sequence>
<keyword evidence="6 14" id="KW-0888">Threonine protease</keyword>
<keyword evidence="16" id="KW-1185">Reference proteome</keyword>
<dbReference type="Gene3D" id="3.60.20.10">
    <property type="entry name" value="Glutamine Phosphoribosylpyrophosphate, subunit 1, domain 1"/>
    <property type="match status" value="1"/>
</dbReference>
<comment type="subunit">
    <text evidence="11 14">A double ring-shaped homohexamer of HslV is capped on each side by a ring-shaped HslU homohexamer. The assembly of the HslU/HslV complex is dependent on binding of ATP.</text>
</comment>
<reference evidence="15 16" key="1">
    <citation type="journal article" date="2011" name="J. Bacteriol.">
        <title>Complete genome sequence of seawater bacterium Glaciecola nitratireducens FR1064T.</title>
        <authorList>
            <person name="Bian F."/>
            <person name="Qin Q.L."/>
            <person name="Xie B.B."/>
            <person name="Shu Y.L."/>
            <person name="Zhang X.Y."/>
            <person name="Yu Y."/>
            <person name="Chen B."/>
            <person name="Chen X.L."/>
            <person name="Zhou B.C."/>
            <person name="Zhang Y.Z."/>
        </authorList>
    </citation>
    <scope>NUCLEOTIDE SEQUENCE [LARGE SCALE GENOMIC DNA]</scope>
    <source>
        <strain evidence="16">JCM 12485 / KCTC 12276 / FR1064</strain>
    </source>
</reference>
<evidence type="ECO:0000256" key="3">
    <source>
        <dbReference type="ARBA" id="ARBA00022490"/>
    </source>
</evidence>
<evidence type="ECO:0000313" key="16">
    <source>
        <dbReference type="Proteomes" id="UP000009282"/>
    </source>
</evidence>
<dbReference type="HOGENOM" id="CLU_093872_1_0_6"/>
<evidence type="ECO:0000256" key="1">
    <source>
        <dbReference type="ARBA" id="ARBA00004496"/>
    </source>
</evidence>
<dbReference type="GO" id="GO:0009376">
    <property type="term" value="C:HslUV protease complex"/>
    <property type="evidence" value="ECO:0007669"/>
    <property type="project" value="UniProtKB-UniRule"/>
</dbReference>
<dbReference type="EMBL" id="CP003060">
    <property type="protein sequence ID" value="AEP30998.1"/>
    <property type="molecule type" value="Genomic_DNA"/>
</dbReference>
<dbReference type="PROSITE" id="PS51476">
    <property type="entry name" value="PROTEASOME_BETA_2"/>
    <property type="match status" value="1"/>
</dbReference>
<dbReference type="eggNOG" id="COG5405">
    <property type="taxonomic scope" value="Bacteria"/>
</dbReference>
<dbReference type="GO" id="GO:0051603">
    <property type="term" value="P:proteolysis involved in protein catabolic process"/>
    <property type="evidence" value="ECO:0007669"/>
    <property type="project" value="InterPro"/>
</dbReference>
<dbReference type="InterPro" id="IPR022281">
    <property type="entry name" value="ATP-dep_Prtase_HsIV_su"/>
</dbReference>
<dbReference type="MEROPS" id="T01.006"/>
<evidence type="ECO:0000256" key="4">
    <source>
        <dbReference type="ARBA" id="ARBA00022533"/>
    </source>
</evidence>
<dbReference type="Proteomes" id="UP000009282">
    <property type="component" value="Chromosome"/>
</dbReference>
<dbReference type="KEGG" id="gni:GNIT_2901"/>
<comment type="function">
    <text evidence="14">Protease subunit of a proteasome-like degradation complex believed to be a general protein degrading machinery.</text>
</comment>
<evidence type="ECO:0000256" key="11">
    <source>
        <dbReference type="ARBA" id="ARBA00064434"/>
    </source>
</evidence>
<keyword evidence="3 14" id="KW-0963">Cytoplasm</keyword>
<dbReference type="AlphaFoldDB" id="G4QMR5"/>
<keyword evidence="4 14" id="KW-0021">Allosteric enzyme</keyword>
<dbReference type="RefSeq" id="WP_014109871.1">
    <property type="nucleotide sequence ID" value="NC_016041.1"/>
</dbReference>
<keyword evidence="9 14" id="KW-0915">Sodium</keyword>
<dbReference type="HAMAP" id="MF_00248">
    <property type="entry name" value="HslV"/>
    <property type="match status" value="1"/>
</dbReference>
<comment type="similarity">
    <text evidence="2 14">Belongs to the peptidase T1B family. HslV subfamily.</text>
</comment>
<protein>
    <recommendedName>
        <fullName evidence="13 14">ATP-dependent protease subunit HslV</fullName>
        <ecNumber evidence="12 14">3.4.25.2</ecNumber>
    </recommendedName>
</protein>
<dbReference type="GO" id="GO:0046872">
    <property type="term" value="F:metal ion binding"/>
    <property type="evidence" value="ECO:0007669"/>
    <property type="project" value="UniProtKB-KW"/>
</dbReference>
<dbReference type="GO" id="GO:0005839">
    <property type="term" value="C:proteasome core complex"/>
    <property type="evidence" value="ECO:0007669"/>
    <property type="project" value="InterPro"/>
</dbReference>
<evidence type="ECO:0000256" key="12">
    <source>
        <dbReference type="ARBA" id="ARBA00066335"/>
    </source>
</evidence>
<organism evidence="15 16">
    <name type="scientific">Glaciecola nitratireducens (strain JCM 12485 / KCTC 12276 / FR1064)</name>
    <dbReference type="NCBI Taxonomy" id="1085623"/>
    <lineage>
        <taxon>Bacteria</taxon>
        <taxon>Pseudomonadati</taxon>
        <taxon>Pseudomonadota</taxon>
        <taxon>Gammaproteobacteria</taxon>
        <taxon>Alteromonadales</taxon>
        <taxon>Alteromonadaceae</taxon>
        <taxon>Brumicola</taxon>
    </lineage>
</organism>
<evidence type="ECO:0000256" key="5">
    <source>
        <dbReference type="ARBA" id="ARBA00022670"/>
    </source>
</evidence>
<dbReference type="STRING" id="1085623.GNIT_2901"/>
<dbReference type="EC" id="3.4.25.2" evidence="12 14"/>
<dbReference type="NCBIfam" id="NF003964">
    <property type="entry name" value="PRK05456.1"/>
    <property type="match status" value="1"/>
</dbReference>
<dbReference type="InterPro" id="IPR029055">
    <property type="entry name" value="Ntn_hydrolases_N"/>
</dbReference>
<dbReference type="NCBIfam" id="TIGR03692">
    <property type="entry name" value="ATP_dep_HslV"/>
    <property type="match status" value="1"/>
</dbReference>
<dbReference type="Pfam" id="PF00227">
    <property type="entry name" value="Proteasome"/>
    <property type="match status" value="1"/>
</dbReference>
<keyword evidence="8 14" id="KW-0378">Hydrolase</keyword>
<evidence type="ECO:0000256" key="14">
    <source>
        <dbReference type="HAMAP-Rule" id="MF_00248"/>
    </source>
</evidence>
<dbReference type="FunFam" id="3.60.20.10:FF:000002">
    <property type="entry name" value="ATP-dependent protease subunit HslV"/>
    <property type="match status" value="1"/>
</dbReference>
<accession>G4QMR5</accession>
<dbReference type="InterPro" id="IPR001353">
    <property type="entry name" value="Proteasome_sua/b"/>
</dbReference>
<feature type="binding site" evidence="14">
    <location>
        <position position="163"/>
    </location>
    <ligand>
        <name>Na(+)</name>
        <dbReference type="ChEBI" id="CHEBI:29101"/>
    </ligand>
</feature>
<evidence type="ECO:0000256" key="7">
    <source>
        <dbReference type="ARBA" id="ARBA00022723"/>
    </source>
</evidence>
<proteinExistence type="inferred from homology"/>
<comment type="catalytic activity">
    <reaction evidence="10 14">
        <text>ATP-dependent cleavage of peptide bonds with broad specificity.</text>
        <dbReference type="EC" id="3.4.25.2"/>
    </reaction>
</comment>
<comment type="subcellular location">
    <subcellularLocation>
        <location evidence="1 14">Cytoplasm</location>
    </subcellularLocation>
</comment>
<evidence type="ECO:0000256" key="10">
    <source>
        <dbReference type="ARBA" id="ARBA00052385"/>
    </source>
</evidence>
<gene>
    <name evidence="14 15" type="primary">hslV</name>
    <name evidence="15" type="ordered locus">GNIT_2901</name>
</gene>
<evidence type="ECO:0000256" key="8">
    <source>
        <dbReference type="ARBA" id="ARBA00022801"/>
    </source>
</evidence>